<dbReference type="Proteomes" id="UP000314294">
    <property type="component" value="Unassembled WGS sequence"/>
</dbReference>
<keyword evidence="3" id="KW-1185">Reference proteome</keyword>
<keyword evidence="1" id="KW-1133">Transmembrane helix</keyword>
<comment type="caution">
    <text evidence="2">The sequence shown here is derived from an EMBL/GenBank/DDBJ whole genome shotgun (WGS) entry which is preliminary data.</text>
</comment>
<keyword evidence="1" id="KW-0472">Membrane</keyword>
<protein>
    <submittedName>
        <fullName evidence="2">Uncharacterized protein</fullName>
    </submittedName>
</protein>
<evidence type="ECO:0000313" key="2">
    <source>
        <dbReference type="EMBL" id="TNN78778.1"/>
    </source>
</evidence>
<keyword evidence="1" id="KW-0812">Transmembrane</keyword>
<name>A0A4Z2IM26_9TELE</name>
<dbReference type="AlphaFoldDB" id="A0A4Z2IM26"/>
<accession>A0A4Z2IM26</accession>
<reference evidence="2 3" key="1">
    <citation type="submission" date="2019-03" db="EMBL/GenBank/DDBJ databases">
        <title>First draft genome of Liparis tanakae, snailfish: a comprehensive survey of snailfish specific genes.</title>
        <authorList>
            <person name="Kim W."/>
            <person name="Song I."/>
            <person name="Jeong J.-H."/>
            <person name="Kim D."/>
            <person name="Kim S."/>
            <person name="Ryu S."/>
            <person name="Song J.Y."/>
            <person name="Lee S.K."/>
        </authorList>
    </citation>
    <scope>NUCLEOTIDE SEQUENCE [LARGE SCALE GENOMIC DNA]</scope>
    <source>
        <tissue evidence="2">Muscle</tissue>
    </source>
</reference>
<gene>
    <name evidence="2" type="ORF">EYF80_010948</name>
</gene>
<sequence>MRRLRCEYLGGTHLVMVPSMSEMMTLSFQFHRESVTSGRSLAESERHSVPLSAAALPTDWGDWDPESISESIQCFVAASDSLTTQKRRTQTGDDRERGRPIIPFFFEGESLSGLLEGVEVATLGGRTSRGSVGVRGLPGGMMSSESSGIKGVIVVIGVRGLGLTIVHTEEEEEEGLSPLSISVSFSMASELRMTRKWVLSEGVMVTFFMSSSFSFLGTWI</sequence>
<evidence type="ECO:0000313" key="3">
    <source>
        <dbReference type="Proteomes" id="UP000314294"/>
    </source>
</evidence>
<feature type="transmembrane region" description="Helical" evidence="1">
    <location>
        <begin position="197"/>
        <end position="219"/>
    </location>
</feature>
<dbReference type="EMBL" id="SRLO01000070">
    <property type="protein sequence ID" value="TNN78778.1"/>
    <property type="molecule type" value="Genomic_DNA"/>
</dbReference>
<organism evidence="2 3">
    <name type="scientific">Liparis tanakae</name>
    <name type="common">Tanaka's snailfish</name>
    <dbReference type="NCBI Taxonomy" id="230148"/>
    <lineage>
        <taxon>Eukaryota</taxon>
        <taxon>Metazoa</taxon>
        <taxon>Chordata</taxon>
        <taxon>Craniata</taxon>
        <taxon>Vertebrata</taxon>
        <taxon>Euteleostomi</taxon>
        <taxon>Actinopterygii</taxon>
        <taxon>Neopterygii</taxon>
        <taxon>Teleostei</taxon>
        <taxon>Neoteleostei</taxon>
        <taxon>Acanthomorphata</taxon>
        <taxon>Eupercaria</taxon>
        <taxon>Perciformes</taxon>
        <taxon>Cottioidei</taxon>
        <taxon>Cottales</taxon>
        <taxon>Liparidae</taxon>
        <taxon>Liparis</taxon>
    </lineage>
</organism>
<proteinExistence type="predicted"/>
<evidence type="ECO:0000256" key="1">
    <source>
        <dbReference type="SAM" id="Phobius"/>
    </source>
</evidence>